<dbReference type="GO" id="GO:0008270">
    <property type="term" value="F:zinc ion binding"/>
    <property type="evidence" value="ECO:0007669"/>
    <property type="project" value="UniProtKB-KW"/>
</dbReference>
<dbReference type="PANTHER" id="PTHR12109:SF5">
    <property type="entry name" value="RING-TYPE DOMAIN-CONTAINING PROTEIN"/>
    <property type="match status" value="1"/>
</dbReference>
<evidence type="ECO:0000313" key="7">
    <source>
        <dbReference type="EMBL" id="CAF1457071.1"/>
    </source>
</evidence>
<feature type="domain" description="RING-type" evidence="5">
    <location>
        <begin position="632"/>
        <end position="671"/>
    </location>
</feature>
<evidence type="ECO:0000313" key="6">
    <source>
        <dbReference type="EMBL" id="CAF0831616.1"/>
    </source>
</evidence>
<organism evidence="6 8">
    <name type="scientific">Adineta ricciae</name>
    <name type="common">Rotifer</name>
    <dbReference type="NCBI Taxonomy" id="249248"/>
    <lineage>
        <taxon>Eukaryota</taxon>
        <taxon>Metazoa</taxon>
        <taxon>Spiralia</taxon>
        <taxon>Gnathifera</taxon>
        <taxon>Rotifera</taxon>
        <taxon>Eurotatoria</taxon>
        <taxon>Bdelloidea</taxon>
        <taxon>Adinetida</taxon>
        <taxon>Adinetidae</taxon>
        <taxon>Adineta</taxon>
    </lineage>
</organism>
<gene>
    <name evidence="7" type="ORF">EDS130_LOCUS39904</name>
    <name evidence="6" type="ORF">XAT740_LOCUS4490</name>
</gene>
<dbReference type="OrthoDB" id="66726at2759"/>
<dbReference type="InterPro" id="IPR047126">
    <property type="entry name" value="RNF141-like"/>
</dbReference>
<evidence type="ECO:0000256" key="3">
    <source>
        <dbReference type="PROSITE-ProRule" id="PRU00175"/>
    </source>
</evidence>
<feature type="region of interest" description="Disordered" evidence="4">
    <location>
        <begin position="1"/>
        <end position="20"/>
    </location>
</feature>
<dbReference type="PANTHER" id="PTHR12109">
    <property type="entry name" value="RING FINGER PROTEIN 141-RELATED"/>
    <property type="match status" value="1"/>
</dbReference>
<dbReference type="EMBL" id="CAJNOJ010000462">
    <property type="protein sequence ID" value="CAF1457071.1"/>
    <property type="molecule type" value="Genomic_DNA"/>
</dbReference>
<dbReference type="SUPFAM" id="SSF57850">
    <property type="entry name" value="RING/U-box"/>
    <property type="match status" value="1"/>
</dbReference>
<evidence type="ECO:0000256" key="2">
    <source>
        <dbReference type="ARBA" id="ARBA00022833"/>
    </source>
</evidence>
<name>A0A813UTW0_ADIRI</name>
<keyword evidence="8" id="KW-1185">Reference proteome</keyword>
<dbReference type="PROSITE" id="PS50089">
    <property type="entry name" value="ZF_RING_2"/>
    <property type="match status" value="1"/>
</dbReference>
<protein>
    <recommendedName>
        <fullName evidence="5">RING-type domain-containing protein</fullName>
    </recommendedName>
</protein>
<sequence>MATSGMIADSVDQEEEATTDKNLKTPITDKKVIEAAAIEQINELVALDKNKDTKKWSLLLGQGFNNQWQSATESNNISDENNVFVVSLLGNTTAGKSFVTKMLLENPENGPQTIDESEIESSTTGNINCYKSEITTDLAEKMLVLDYEGEKGSSFPSMLHARRFFAEHVGLSREYAKERRKAVTEYFPKLAYVLSNIVILIGKEELISADYLNRCYEFTLSANTNITNVPYLPVLIIIENKCSLAKKFGVKEVTNEFFRIHHRETGNLEKYFSKIYCIRLPHTDQLQKVKGVGVLDGEAIFKEQIIELRNIIKEAILEDRKRLITHAQWLFLLKRVLDSVSNGEPVSIHSLLSQITDSMDEDNDDQFCAKKFFDYTYKQESIHTAQHFRSCRDFALKVFSRNVAIVLLRRKEILSERVIREICTVKMLSMWEMLDAYRPCEAIYTGSGTSASGNPVYCYQHKGAHPRHRTSEGIKNVSWISSLFGMSSTITWDGDFISRDTEQISEKELEKFITLTIEFLDALRKNPQEKIISFKSCLKEASYNSIPPISGRLICKCCLKRKPRVPLLRITDMYADLFRHVLFPSFTICIVCNSELEKISLSHDSTSSSNVTSKVSDQKTNIGDVTSNDDECVICMGAKKNYALVPCGHKGFCHGCATKMQQECRFCPICRESVESILKIHNV</sequence>
<dbReference type="SMART" id="SM00184">
    <property type="entry name" value="RING"/>
    <property type="match status" value="1"/>
</dbReference>
<keyword evidence="1 3" id="KW-0479">Metal-binding</keyword>
<evidence type="ECO:0000256" key="4">
    <source>
        <dbReference type="SAM" id="MobiDB-lite"/>
    </source>
</evidence>
<keyword evidence="2" id="KW-0862">Zinc</keyword>
<comment type="caution">
    <text evidence="6">The sequence shown here is derived from an EMBL/GenBank/DDBJ whole genome shotgun (WGS) entry which is preliminary data.</text>
</comment>
<dbReference type="InterPro" id="IPR001841">
    <property type="entry name" value="Znf_RING"/>
</dbReference>
<dbReference type="EMBL" id="CAJNOR010000185">
    <property type="protein sequence ID" value="CAF0831616.1"/>
    <property type="molecule type" value="Genomic_DNA"/>
</dbReference>
<evidence type="ECO:0000259" key="5">
    <source>
        <dbReference type="PROSITE" id="PS50089"/>
    </source>
</evidence>
<keyword evidence="1 3" id="KW-0863">Zinc-finger</keyword>
<reference evidence="6" key="1">
    <citation type="submission" date="2021-02" db="EMBL/GenBank/DDBJ databases">
        <authorList>
            <person name="Nowell W R."/>
        </authorList>
    </citation>
    <scope>NUCLEOTIDE SEQUENCE</scope>
</reference>
<dbReference type="InterPro" id="IPR013083">
    <property type="entry name" value="Znf_RING/FYVE/PHD"/>
</dbReference>
<accession>A0A813UTW0</accession>
<dbReference type="Pfam" id="PF13920">
    <property type="entry name" value="zf-C3HC4_3"/>
    <property type="match status" value="1"/>
</dbReference>
<dbReference type="AlphaFoldDB" id="A0A813UTW0"/>
<evidence type="ECO:0000313" key="8">
    <source>
        <dbReference type="Proteomes" id="UP000663828"/>
    </source>
</evidence>
<evidence type="ECO:0000256" key="1">
    <source>
        <dbReference type="ARBA" id="ARBA00022771"/>
    </source>
</evidence>
<proteinExistence type="predicted"/>
<dbReference type="Proteomes" id="UP000663852">
    <property type="component" value="Unassembled WGS sequence"/>
</dbReference>
<dbReference type="Proteomes" id="UP000663828">
    <property type="component" value="Unassembled WGS sequence"/>
</dbReference>
<dbReference type="Gene3D" id="3.30.40.10">
    <property type="entry name" value="Zinc/RING finger domain, C3HC4 (zinc finger)"/>
    <property type="match status" value="1"/>
</dbReference>